<sequence>MRASGWTHLVDSQRGRDRYESRYRAREETAAAVGYAGAEESERLLQARPRDRGHGGVTDRAQRMAENGEALKYIELVLRQLRRASRDHRRLVQQRHADFRCRIGEGSRSRFEDERVWRQQDRRESPAGRMCSRSTSGPWESDVSSREEVAGRSSESPRPDVTTRLLTKRRDYGGTAQSSTAGVLDGITAAAYQDLRYVPEDWESARETFGAWSLPETPSSHGKRTSSTLV</sequence>
<proteinExistence type="predicted"/>
<evidence type="ECO:0000313" key="2">
    <source>
        <dbReference type="Proteomes" id="UP000515204"/>
    </source>
</evidence>
<feature type="region of interest" description="Disordered" evidence="1">
    <location>
        <begin position="112"/>
        <end position="177"/>
    </location>
</feature>
<dbReference type="AlphaFoldDB" id="A0A6P3X9H3"/>
<dbReference type="KEGG" id="dqu:106744538"/>
<name>A0A6P3X9H3_DINQU</name>
<accession>A0A6P3X9H3</accession>
<feature type="region of interest" description="Disordered" evidence="1">
    <location>
        <begin position="209"/>
        <end position="230"/>
    </location>
</feature>
<feature type="compositionally biased region" description="Basic and acidic residues" evidence="1">
    <location>
        <begin position="112"/>
        <end position="126"/>
    </location>
</feature>
<protein>
    <submittedName>
        <fullName evidence="3">Uncharacterized protein LOC106744538</fullName>
    </submittedName>
</protein>
<keyword evidence="2" id="KW-1185">Reference proteome</keyword>
<feature type="compositionally biased region" description="Polar residues" evidence="1">
    <location>
        <begin position="216"/>
        <end position="230"/>
    </location>
</feature>
<evidence type="ECO:0000313" key="3">
    <source>
        <dbReference type="RefSeq" id="XP_014474897.1"/>
    </source>
</evidence>
<feature type="compositionally biased region" description="Basic and acidic residues" evidence="1">
    <location>
        <begin position="143"/>
        <end position="158"/>
    </location>
</feature>
<dbReference type="Proteomes" id="UP000515204">
    <property type="component" value="Unplaced"/>
</dbReference>
<evidence type="ECO:0000256" key="1">
    <source>
        <dbReference type="SAM" id="MobiDB-lite"/>
    </source>
</evidence>
<organism evidence="2 3">
    <name type="scientific">Dinoponera quadriceps</name>
    <name type="common">South American ant</name>
    <dbReference type="NCBI Taxonomy" id="609295"/>
    <lineage>
        <taxon>Eukaryota</taxon>
        <taxon>Metazoa</taxon>
        <taxon>Ecdysozoa</taxon>
        <taxon>Arthropoda</taxon>
        <taxon>Hexapoda</taxon>
        <taxon>Insecta</taxon>
        <taxon>Pterygota</taxon>
        <taxon>Neoptera</taxon>
        <taxon>Endopterygota</taxon>
        <taxon>Hymenoptera</taxon>
        <taxon>Apocrita</taxon>
        <taxon>Aculeata</taxon>
        <taxon>Formicoidea</taxon>
        <taxon>Formicidae</taxon>
        <taxon>Ponerinae</taxon>
        <taxon>Ponerini</taxon>
        <taxon>Dinoponera</taxon>
    </lineage>
</organism>
<dbReference type="OrthoDB" id="7527669at2759"/>
<reference evidence="3" key="1">
    <citation type="submission" date="2025-08" db="UniProtKB">
        <authorList>
            <consortium name="RefSeq"/>
        </authorList>
    </citation>
    <scope>IDENTIFICATION</scope>
</reference>
<gene>
    <name evidence="3" type="primary">LOC106744538</name>
</gene>
<dbReference type="RefSeq" id="XP_014474897.1">
    <property type="nucleotide sequence ID" value="XM_014619411.1"/>
</dbReference>
<dbReference type="GeneID" id="106744538"/>